<accession>A0A9P4HI82</accession>
<organism evidence="2 3">
    <name type="scientific">Setomelanomma holmii</name>
    <dbReference type="NCBI Taxonomy" id="210430"/>
    <lineage>
        <taxon>Eukaryota</taxon>
        <taxon>Fungi</taxon>
        <taxon>Dikarya</taxon>
        <taxon>Ascomycota</taxon>
        <taxon>Pezizomycotina</taxon>
        <taxon>Dothideomycetes</taxon>
        <taxon>Pleosporomycetidae</taxon>
        <taxon>Pleosporales</taxon>
        <taxon>Pleosporineae</taxon>
        <taxon>Phaeosphaeriaceae</taxon>
        <taxon>Setomelanomma</taxon>
    </lineage>
</organism>
<proteinExistence type="predicted"/>
<feature type="coiled-coil region" evidence="1">
    <location>
        <begin position="43"/>
        <end position="196"/>
    </location>
</feature>
<keyword evidence="3" id="KW-1185">Reference proteome</keyword>
<evidence type="ECO:0000313" key="3">
    <source>
        <dbReference type="Proteomes" id="UP000799777"/>
    </source>
</evidence>
<keyword evidence="1" id="KW-0175">Coiled coil</keyword>
<comment type="caution">
    <text evidence="2">The sequence shown here is derived from an EMBL/GenBank/DDBJ whole genome shotgun (WGS) entry which is preliminary data.</text>
</comment>
<name>A0A9P4HI82_9PLEO</name>
<gene>
    <name evidence="2" type="ORF">EK21DRAFT_57209</name>
</gene>
<evidence type="ECO:0000256" key="1">
    <source>
        <dbReference type="SAM" id="Coils"/>
    </source>
</evidence>
<sequence>MTGRGNIQKQLSHVLSLINAEGYNLEEVMPQEMQDHFTDMAALKEAKAYIKEIEAREKQLQAENADLSAKLSLKQAEIDDQPEEFKALQVDLAQAQRHIDYYKKLADDAQDHAERYERKMREAVKGQATADDEGRKIQRLERELADYAAATFKLLEQNRAMAEHRDTQQEREQAFIDEKNAQIADLINHANMLEVEKLEAVELSEKVSETYDSLIQNLEEETLTAAEVLNRHSVSLIEMVKSNDQLYSAVASEMAPLKSFFDHAYNTMAIYQEVFQSLADPNCGSIESLPQALDLTLDAANEDILRFQLISVALQDDGTAQEKVRGQVSDLAQIAARMYITLEGIKDDISDFLNRLQSDANAWLSLKGLDTTPHAGLSRCATPTPSIASSTRSSVSSFMSMAKHLSFASPVDSIHVQEL</sequence>
<dbReference type="EMBL" id="ML978163">
    <property type="protein sequence ID" value="KAF2034040.1"/>
    <property type="molecule type" value="Genomic_DNA"/>
</dbReference>
<reference evidence="2" key="1">
    <citation type="journal article" date="2020" name="Stud. Mycol.">
        <title>101 Dothideomycetes genomes: a test case for predicting lifestyles and emergence of pathogens.</title>
        <authorList>
            <person name="Haridas S."/>
            <person name="Albert R."/>
            <person name="Binder M."/>
            <person name="Bloem J."/>
            <person name="Labutti K."/>
            <person name="Salamov A."/>
            <person name="Andreopoulos B."/>
            <person name="Baker S."/>
            <person name="Barry K."/>
            <person name="Bills G."/>
            <person name="Bluhm B."/>
            <person name="Cannon C."/>
            <person name="Castanera R."/>
            <person name="Culley D."/>
            <person name="Daum C."/>
            <person name="Ezra D."/>
            <person name="Gonzalez J."/>
            <person name="Henrissat B."/>
            <person name="Kuo A."/>
            <person name="Liang C."/>
            <person name="Lipzen A."/>
            <person name="Lutzoni F."/>
            <person name="Magnuson J."/>
            <person name="Mondo S."/>
            <person name="Nolan M."/>
            <person name="Ohm R."/>
            <person name="Pangilinan J."/>
            <person name="Park H.-J."/>
            <person name="Ramirez L."/>
            <person name="Alfaro M."/>
            <person name="Sun H."/>
            <person name="Tritt A."/>
            <person name="Yoshinaga Y."/>
            <person name="Zwiers L.-H."/>
            <person name="Turgeon B."/>
            <person name="Goodwin S."/>
            <person name="Spatafora J."/>
            <person name="Crous P."/>
            <person name="Grigoriev I."/>
        </authorList>
    </citation>
    <scope>NUCLEOTIDE SEQUENCE</scope>
    <source>
        <strain evidence="2">CBS 110217</strain>
    </source>
</reference>
<dbReference type="AlphaFoldDB" id="A0A9P4HI82"/>
<protein>
    <submittedName>
        <fullName evidence="2">Uncharacterized protein</fullName>
    </submittedName>
</protein>
<dbReference type="Proteomes" id="UP000799777">
    <property type="component" value="Unassembled WGS sequence"/>
</dbReference>
<evidence type="ECO:0000313" key="2">
    <source>
        <dbReference type="EMBL" id="KAF2034040.1"/>
    </source>
</evidence>
<dbReference type="OrthoDB" id="3777090at2759"/>